<protein>
    <submittedName>
        <fullName evidence="1">Uncharacterized protein</fullName>
    </submittedName>
</protein>
<organism evidence="1 2">
    <name type="scientific">Necator americanus</name>
    <name type="common">Human hookworm</name>
    <dbReference type="NCBI Taxonomy" id="51031"/>
    <lineage>
        <taxon>Eukaryota</taxon>
        <taxon>Metazoa</taxon>
        <taxon>Ecdysozoa</taxon>
        <taxon>Nematoda</taxon>
        <taxon>Chromadorea</taxon>
        <taxon>Rhabditida</taxon>
        <taxon>Rhabditina</taxon>
        <taxon>Rhabditomorpha</taxon>
        <taxon>Strongyloidea</taxon>
        <taxon>Ancylostomatidae</taxon>
        <taxon>Bunostominae</taxon>
        <taxon>Necator</taxon>
    </lineage>
</organism>
<reference evidence="2" key="1">
    <citation type="journal article" date="2014" name="Nat. Genet.">
        <title>Genome of the human hookworm Necator americanus.</title>
        <authorList>
            <person name="Tang Y.T."/>
            <person name="Gao X."/>
            <person name="Rosa B.A."/>
            <person name="Abubucker S."/>
            <person name="Hallsworth-Pepin K."/>
            <person name="Martin J."/>
            <person name="Tyagi R."/>
            <person name="Heizer E."/>
            <person name="Zhang X."/>
            <person name="Bhonagiri-Palsikar V."/>
            <person name="Minx P."/>
            <person name="Warren W.C."/>
            <person name="Wang Q."/>
            <person name="Zhan B."/>
            <person name="Hotez P.J."/>
            <person name="Sternberg P.W."/>
            <person name="Dougall A."/>
            <person name="Gaze S.T."/>
            <person name="Mulvenna J."/>
            <person name="Sotillo J."/>
            <person name="Ranganathan S."/>
            <person name="Rabelo E.M."/>
            <person name="Wilson R.K."/>
            <person name="Felgner P.L."/>
            <person name="Bethony J."/>
            <person name="Hawdon J.M."/>
            <person name="Gasser R.B."/>
            <person name="Loukas A."/>
            <person name="Mitreva M."/>
        </authorList>
    </citation>
    <scope>NUCLEOTIDE SEQUENCE [LARGE SCALE GENOMIC DNA]</scope>
</reference>
<dbReference type="KEGG" id="nai:NECAME_15995"/>
<dbReference type="EMBL" id="KI669317">
    <property type="protein sequence ID" value="ETN68165.1"/>
    <property type="molecule type" value="Genomic_DNA"/>
</dbReference>
<evidence type="ECO:0000313" key="2">
    <source>
        <dbReference type="Proteomes" id="UP000053676"/>
    </source>
</evidence>
<evidence type="ECO:0000313" key="1">
    <source>
        <dbReference type="EMBL" id="ETN68165.1"/>
    </source>
</evidence>
<name>W2SF11_NECAM</name>
<sequence length="93" mass="11020">MLNKPETLEETEKLEENTWKETKKNMQNMGIYLMESKNSCPRFLAKVKQQLRRRQKVNFYDYTDLRTLKDSWTAAADREGLKESTAKVRSSVN</sequence>
<gene>
    <name evidence="1" type="ORF">NECAME_15995</name>
</gene>
<proteinExistence type="predicted"/>
<accession>W2SF11</accession>
<dbReference type="Proteomes" id="UP000053676">
    <property type="component" value="Unassembled WGS sequence"/>
</dbReference>
<dbReference type="AlphaFoldDB" id="W2SF11"/>
<keyword evidence="2" id="KW-1185">Reference proteome</keyword>